<comment type="caution">
    <text evidence="2">The sequence shown here is derived from an EMBL/GenBank/DDBJ whole genome shotgun (WGS) entry which is preliminary data.</text>
</comment>
<reference evidence="2 3" key="1">
    <citation type="submission" date="2020-04" db="EMBL/GenBank/DDBJ databases">
        <title>MicrobeNet Type strains.</title>
        <authorList>
            <person name="Nicholson A.C."/>
        </authorList>
    </citation>
    <scope>NUCLEOTIDE SEQUENCE [LARGE SCALE GENOMIC DNA]</scope>
    <source>
        <strain evidence="2 3">CCUG 61472</strain>
    </source>
</reference>
<keyword evidence="1" id="KW-0472">Membrane</keyword>
<evidence type="ECO:0000256" key="1">
    <source>
        <dbReference type="SAM" id="Phobius"/>
    </source>
</evidence>
<dbReference type="InterPro" id="IPR032713">
    <property type="entry name" value="EmrE"/>
</dbReference>
<dbReference type="Pfam" id="PF13536">
    <property type="entry name" value="EmrE"/>
    <property type="match status" value="1"/>
</dbReference>
<feature type="transmembrane region" description="Helical" evidence="1">
    <location>
        <begin position="165"/>
        <end position="183"/>
    </location>
</feature>
<feature type="transmembrane region" description="Helical" evidence="1">
    <location>
        <begin position="31"/>
        <end position="52"/>
    </location>
</feature>
<evidence type="ECO:0000313" key="2">
    <source>
        <dbReference type="EMBL" id="NKZ23423.1"/>
    </source>
</evidence>
<dbReference type="EMBL" id="JAAXPN010000001">
    <property type="protein sequence ID" value="NKZ23423.1"/>
    <property type="molecule type" value="Genomic_DNA"/>
</dbReference>
<organism evidence="2 3">
    <name type="scientific">Periweissella fabalis</name>
    <dbReference type="NCBI Taxonomy" id="1070421"/>
    <lineage>
        <taxon>Bacteria</taxon>
        <taxon>Bacillati</taxon>
        <taxon>Bacillota</taxon>
        <taxon>Bacilli</taxon>
        <taxon>Lactobacillales</taxon>
        <taxon>Lactobacillaceae</taxon>
        <taxon>Periweissella</taxon>
    </lineage>
</organism>
<protein>
    <submittedName>
        <fullName evidence="2">Multidrug resistance efflux transporter family protein</fullName>
    </submittedName>
</protein>
<feature type="transmembrane region" description="Helical" evidence="1">
    <location>
        <begin position="270"/>
        <end position="288"/>
    </location>
</feature>
<gene>
    <name evidence="2" type="ORF">HF964_01185</name>
</gene>
<feature type="transmembrane region" description="Helical" evidence="1">
    <location>
        <begin position="228"/>
        <end position="249"/>
    </location>
</feature>
<keyword evidence="3" id="KW-1185">Reference proteome</keyword>
<keyword evidence="1" id="KW-1133">Transmembrane helix</keyword>
<dbReference type="Proteomes" id="UP000549765">
    <property type="component" value="Unassembled WGS sequence"/>
</dbReference>
<feature type="transmembrane region" description="Helical" evidence="1">
    <location>
        <begin position="294"/>
        <end position="313"/>
    </location>
</feature>
<keyword evidence="1" id="KW-0812">Transmembrane</keyword>
<sequence length="319" mass="35390">MNLKAIFLGILAALFFSLTFLLNQVNLQAAGYWLWVASLRYLWMLPMIALLGTIPQLHADFAKVWRAIKAAPWYWLGWSNVCFVLFYVPLTWSAQFLPGWLVSSLWQLTIIFGVLTTPLMKVADSTGIPQRLTIPRNKIKWMLVILVGIVMTTMQTQALHAVNRGFGWAILAILMAAICYPLGNRQIGVRYGHFNGLERVFGMLLATYPTFIVLSIISYLRVGRPDSATLLSTFGVALSSGVIATVLFFHATALAGQNMETLATVEATQSFEVIFTVLLGLLFLGHALPSHLQMVGLLIMLLGIMGINFTGVLHRTSKL</sequence>
<feature type="transmembrane region" description="Helical" evidence="1">
    <location>
        <begin position="141"/>
        <end position="159"/>
    </location>
</feature>
<feature type="transmembrane region" description="Helical" evidence="1">
    <location>
        <begin position="73"/>
        <end position="94"/>
    </location>
</feature>
<accession>A0A7X6N3X3</accession>
<name>A0A7X6N3X3_9LACO</name>
<dbReference type="AlphaFoldDB" id="A0A7X6N3X3"/>
<evidence type="ECO:0000313" key="3">
    <source>
        <dbReference type="Proteomes" id="UP000549765"/>
    </source>
</evidence>
<feature type="transmembrane region" description="Helical" evidence="1">
    <location>
        <begin position="203"/>
        <end position="222"/>
    </location>
</feature>
<proteinExistence type="predicted"/>
<feature type="transmembrane region" description="Helical" evidence="1">
    <location>
        <begin position="100"/>
        <end position="120"/>
    </location>
</feature>
<dbReference type="RefSeq" id="WP_168721219.1">
    <property type="nucleotide sequence ID" value="NZ_JAAXPN010000001.1"/>
</dbReference>